<organism evidence="3 4">
    <name type="scientific">Candidatus Gottesmanbacteria bacterium RIFCSPLOWO2_01_FULL_39_12b</name>
    <dbReference type="NCBI Taxonomy" id="1798388"/>
    <lineage>
        <taxon>Bacteria</taxon>
        <taxon>Candidatus Gottesmaniibacteriota</taxon>
    </lineage>
</organism>
<dbReference type="PANTHER" id="PTHR30319">
    <property type="entry name" value="PHENYLACETIC ACID REGULATOR-RELATED TRANSCRIPTIONAL REPRESSOR"/>
    <property type="match status" value="1"/>
</dbReference>
<feature type="domain" description="Transcriptional repressor PaaX-like central Cas2-like" evidence="2">
    <location>
        <begin position="123"/>
        <end position="198"/>
    </location>
</feature>
<dbReference type="SUPFAM" id="SSF143430">
    <property type="entry name" value="TTP0101/SSO1404-like"/>
    <property type="match status" value="1"/>
</dbReference>
<dbReference type="AlphaFoldDB" id="A0A1F6AQQ7"/>
<evidence type="ECO:0000259" key="2">
    <source>
        <dbReference type="Pfam" id="PF20803"/>
    </source>
</evidence>
<dbReference type="EMBL" id="MFJR01000007">
    <property type="protein sequence ID" value="OGG27019.1"/>
    <property type="molecule type" value="Genomic_DNA"/>
</dbReference>
<dbReference type="Gene3D" id="3.30.70.2650">
    <property type="match status" value="1"/>
</dbReference>
<gene>
    <name evidence="3" type="ORF">A2960_02640</name>
</gene>
<dbReference type="GO" id="GO:0006351">
    <property type="term" value="P:DNA-templated transcription"/>
    <property type="evidence" value="ECO:0007669"/>
    <property type="project" value="TreeGrafter"/>
</dbReference>
<proteinExistence type="predicted"/>
<keyword evidence="1" id="KW-0812">Transmembrane</keyword>
<sequence length="208" mass="24120">MTNPYANIDWQKAAVLFQKPIEKRKDSGSLPRVKDVLKILAAAGAIGLIFAFPSAAPALGLLVFGGRSYPRWQTRQVVNQLKKRKYISVEYLDDGSVRVKITENGMTKALSYQLNDMEIKTQRRWDGKWRIVIFDISNKHSRVRDVFRMRLKQLGLYQFQKSVYVSPYPCFDEVEFLRELYGVSFTVKYILAQKIEDDDSLKSHFDLN</sequence>
<dbReference type="Proteomes" id="UP000176609">
    <property type="component" value="Unassembled WGS sequence"/>
</dbReference>
<dbReference type="PANTHER" id="PTHR30319:SF1">
    <property type="entry name" value="TRANSCRIPTIONAL REPRESSOR PAAX"/>
    <property type="match status" value="1"/>
</dbReference>
<keyword evidence="1" id="KW-1133">Transmembrane helix</keyword>
<reference evidence="3 4" key="1">
    <citation type="journal article" date="2016" name="Nat. Commun.">
        <title>Thousands of microbial genomes shed light on interconnected biogeochemical processes in an aquifer system.</title>
        <authorList>
            <person name="Anantharaman K."/>
            <person name="Brown C.T."/>
            <person name="Hug L.A."/>
            <person name="Sharon I."/>
            <person name="Castelle C.J."/>
            <person name="Probst A.J."/>
            <person name="Thomas B.C."/>
            <person name="Singh A."/>
            <person name="Wilkins M.J."/>
            <person name="Karaoz U."/>
            <person name="Brodie E.L."/>
            <person name="Williams K.H."/>
            <person name="Hubbard S.S."/>
            <person name="Banfield J.F."/>
        </authorList>
    </citation>
    <scope>NUCLEOTIDE SEQUENCE [LARGE SCALE GENOMIC DNA]</scope>
</reference>
<evidence type="ECO:0000313" key="3">
    <source>
        <dbReference type="EMBL" id="OGG27019.1"/>
    </source>
</evidence>
<name>A0A1F6AQQ7_9BACT</name>
<dbReference type="InterPro" id="IPR048846">
    <property type="entry name" value="PaaX-like_central"/>
</dbReference>
<feature type="transmembrane region" description="Helical" evidence="1">
    <location>
        <begin position="39"/>
        <end position="65"/>
    </location>
</feature>
<accession>A0A1F6AQQ7</accession>
<protein>
    <recommendedName>
        <fullName evidence="2">Transcriptional repressor PaaX-like central Cas2-like domain-containing protein</fullName>
    </recommendedName>
</protein>
<keyword evidence="1" id="KW-0472">Membrane</keyword>
<dbReference type="Pfam" id="PF20803">
    <property type="entry name" value="PaaX_M"/>
    <property type="match status" value="1"/>
</dbReference>
<evidence type="ECO:0000313" key="4">
    <source>
        <dbReference type="Proteomes" id="UP000176609"/>
    </source>
</evidence>
<evidence type="ECO:0000256" key="1">
    <source>
        <dbReference type="SAM" id="Phobius"/>
    </source>
</evidence>
<comment type="caution">
    <text evidence="3">The sequence shown here is derived from an EMBL/GenBank/DDBJ whole genome shotgun (WGS) entry which is preliminary data.</text>
</comment>